<reference evidence="1" key="1">
    <citation type="submission" date="2012-11" db="EMBL/GenBank/DDBJ databases">
        <title>Dependencies among metagenomic species, viruses, plasmids and units of genetic variation.</title>
        <authorList>
            <person name="Nielsen H.B."/>
            <person name="Almeida M."/>
            <person name="Juncker A.S."/>
            <person name="Rasmussen S."/>
            <person name="Li J."/>
            <person name="Sunagawa S."/>
            <person name="Plichta D."/>
            <person name="Gautier L."/>
            <person name="Le Chatelier E."/>
            <person name="Peletier E."/>
            <person name="Bonde I."/>
            <person name="Nielsen T."/>
            <person name="Manichanh C."/>
            <person name="Arumugam M."/>
            <person name="Batto J."/>
            <person name="Santos M.B.Q.D."/>
            <person name="Blom N."/>
            <person name="Borruel N."/>
            <person name="Burgdorf K.S."/>
            <person name="Boumezbeur F."/>
            <person name="Casellas F."/>
            <person name="Dore J."/>
            <person name="Guarner F."/>
            <person name="Hansen T."/>
            <person name="Hildebrand F."/>
            <person name="Kaas R.S."/>
            <person name="Kennedy S."/>
            <person name="Kristiansen K."/>
            <person name="Kultima J.R."/>
            <person name="Leonard P."/>
            <person name="Levenez F."/>
            <person name="Lund O."/>
            <person name="Moumen B."/>
            <person name="Le Paslier D."/>
            <person name="Pons N."/>
            <person name="Pedersen O."/>
            <person name="Prifti E."/>
            <person name="Qin J."/>
            <person name="Raes J."/>
            <person name="Tap J."/>
            <person name="Tims S."/>
            <person name="Ussery D.W."/>
            <person name="Yamada T."/>
            <person name="MetaHit consortium"/>
            <person name="Renault P."/>
            <person name="Sicheritz-Ponten T."/>
            <person name="Bork P."/>
            <person name="Wang J."/>
            <person name="Brunak S."/>
            <person name="Ehrlich S.D."/>
        </authorList>
    </citation>
    <scope>NUCLEOTIDE SEQUENCE [LARGE SCALE GENOMIC DNA]</scope>
</reference>
<dbReference type="EMBL" id="CBKE010000380">
    <property type="protein sequence ID" value="CDF05879.1"/>
    <property type="molecule type" value="Genomic_DNA"/>
</dbReference>
<accession>R7MXI8</accession>
<sequence>MSLPMIVLPPTMMGMLMRKPQATRRKLPCEAPAMARTLSTPMAASAMMMVLIAPIRLSESVTFFSCSAGTSNFTAMGSRMRPPKACKKGIVSSQTAMRVMTRRMTTAPPVPMRMALRRRLPGSLLAAMAMTTALSPPRRMSSKMIEPKAMKNCIDTISIIYLFL</sequence>
<gene>
    <name evidence="1" type="ORF">BN715_00227</name>
</gene>
<name>R7MXI8_MEGEL</name>
<dbReference type="AlphaFoldDB" id="R7MXI8"/>
<dbReference type="Proteomes" id="UP000017908">
    <property type="component" value="Unassembled WGS sequence"/>
</dbReference>
<proteinExistence type="predicted"/>
<evidence type="ECO:0000313" key="1">
    <source>
        <dbReference type="EMBL" id="CDF05879.1"/>
    </source>
</evidence>
<protein>
    <submittedName>
        <fullName evidence="1">Uncharacterized protein</fullName>
    </submittedName>
</protein>
<organism evidence="1">
    <name type="scientific">Megasphaera elsdenii CAG:570</name>
    <dbReference type="NCBI Taxonomy" id="1263087"/>
    <lineage>
        <taxon>Bacteria</taxon>
        <taxon>Bacillati</taxon>
        <taxon>Bacillota</taxon>
        <taxon>Negativicutes</taxon>
        <taxon>Veillonellales</taxon>
        <taxon>Veillonellaceae</taxon>
        <taxon>Megasphaera</taxon>
    </lineage>
</organism>
<comment type="caution">
    <text evidence="1">The sequence shown here is derived from an EMBL/GenBank/DDBJ whole genome shotgun (WGS) entry which is preliminary data.</text>
</comment>